<gene>
    <name evidence="1" type="ORF">CEUTPL_LOCUS5964</name>
</gene>
<dbReference type="GO" id="GO:0030833">
    <property type="term" value="P:regulation of actin filament polymerization"/>
    <property type="evidence" value="ECO:0007669"/>
    <property type="project" value="TreeGrafter"/>
</dbReference>
<evidence type="ECO:0000313" key="2">
    <source>
        <dbReference type="Proteomes" id="UP001152799"/>
    </source>
</evidence>
<dbReference type="PANTHER" id="PTHR13651">
    <property type="entry name" value="PROTEIN ABITRAM"/>
    <property type="match status" value="1"/>
</dbReference>
<dbReference type="GO" id="GO:0003785">
    <property type="term" value="F:actin monomer binding"/>
    <property type="evidence" value="ECO:0007669"/>
    <property type="project" value="TreeGrafter"/>
</dbReference>
<dbReference type="GO" id="GO:0048813">
    <property type="term" value="P:dendrite morphogenesis"/>
    <property type="evidence" value="ECO:0007669"/>
    <property type="project" value="TreeGrafter"/>
</dbReference>
<reference evidence="1" key="1">
    <citation type="submission" date="2022-01" db="EMBL/GenBank/DDBJ databases">
        <authorList>
            <person name="King R."/>
        </authorList>
    </citation>
    <scope>NUCLEOTIDE SEQUENCE</scope>
</reference>
<sequence length="213" mass="24293">MKSDHDKEIAAQIEKLTVPIIDSVSVEEIENFKPYYERYYENKYCTAFTSKTENNDILLRFHSNRLVLVSIAEGHDIIRLKKTIEKISFDVQGTNMLEIKISGKKKAGAKKLKKDSILCYIKCKEDDKEYPIYACLPASLIEVNQLVINEPQLAVSSNKELGYIAVLFPQCFGPKAESMDKMIAKLDFLTEDQYKKYLDSSTSNIIESGKANE</sequence>
<protein>
    <recommendedName>
        <fullName evidence="3">Protein Abitram</fullName>
    </recommendedName>
</protein>
<dbReference type="OrthoDB" id="48130at2759"/>
<dbReference type="InterPro" id="IPR039169">
    <property type="entry name" value="Abitram"/>
</dbReference>
<dbReference type="PANTHER" id="PTHR13651:SF0">
    <property type="entry name" value="PROTEIN ABITRAM"/>
    <property type="match status" value="1"/>
</dbReference>
<name>A0A9N9ML45_9CUCU</name>
<dbReference type="GO" id="GO:0030425">
    <property type="term" value="C:dendrite"/>
    <property type="evidence" value="ECO:0007669"/>
    <property type="project" value="TreeGrafter"/>
</dbReference>
<dbReference type="GO" id="GO:0032433">
    <property type="term" value="C:filopodium tip"/>
    <property type="evidence" value="ECO:0007669"/>
    <property type="project" value="TreeGrafter"/>
</dbReference>
<organism evidence="1 2">
    <name type="scientific">Ceutorhynchus assimilis</name>
    <name type="common">cabbage seed weevil</name>
    <dbReference type="NCBI Taxonomy" id="467358"/>
    <lineage>
        <taxon>Eukaryota</taxon>
        <taxon>Metazoa</taxon>
        <taxon>Ecdysozoa</taxon>
        <taxon>Arthropoda</taxon>
        <taxon>Hexapoda</taxon>
        <taxon>Insecta</taxon>
        <taxon>Pterygota</taxon>
        <taxon>Neoptera</taxon>
        <taxon>Endopterygota</taxon>
        <taxon>Coleoptera</taxon>
        <taxon>Polyphaga</taxon>
        <taxon>Cucujiformia</taxon>
        <taxon>Curculionidae</taxon>
        <taxon>Ceutorhynchinae</taxon>
        <taxon>Ceutorhynchus</taxon>
    </lineage>
</organism>
<accession>A0A9N9ML45</accession>
<dbReference type="AlphaFoldDB" id="A0A9N9ML45"/>
<dbReference type="GO" id="GO:0051489">
    <property type="term" value="P:regulation of filopodium assembly"/>
    <property type="evidence" value="ECO:0007669"/>
    <property type="project" value="TreeGrafter"/>
</dbReference>
<dbReference type="EMBL" id="OU892278">
    <property type="protein sequence ID" value="CAG9765355.1"/>
    <property type="molecule type" value="Genomic_DNA"/>
</dbReference>
<evidence type="ECO:0008006" key="3">
    <source>
        <dbReference type="Google" id="ProtNLM"/>
    </source>
</evidence>
<dbReference type="Gene3D" id="2.40.50.100">
    <property type="match status" value="1"/>
</dbReference>
<dbReference type="GO" id="GO:0005634">
    <property type="term" value="C:nucleus"/>
    <property type="evidence" value="ECO:0007669"/>
    <property type="project" value="TreeGrafter"/>
</dbReference>
<evidence type="ECO:0000313" key="1">
    <source>
        <dbReference type="EMBL" id="CAG9765355.1"/>
    </source>
</evidence>
<dbReference type="SUPFAM" id="SSF51230">
    <property type="entry name" value="Single hybrid motif"/>
    <property type="match status" value="1"/>
</dbReference>
<dbReference type="GO" id="GO:0030027">
    <property type="term" value="C:lamellipodium"/>
    <property type="evidence" value="ECO:0007669"/>
    <property type="project" value="TreeGrafter"/>
</dbReference>
<keyword evidence="2" id="KW-1185">Reference proteome</keyword>
<proteinExistence type="predicted"/>
<dbReference type="GO" id="GO:0051015">
    <property type="term" value="F:actin filament binding"/>
    <property type="evidence" value="ECO:0007669"/>
    <property type="project" value="TreeGrafter"/>
</dbReference>
<dbReference type="Proteomes" id="UP001152799">
    <property type="component" value="Chromosome 2"/>
</dbReference>
<dbReference type="InterPro" id="IPR011053">
    <property type="entry name" value="Single_hybrid_motif"/>
</dbReference>